<dbReference type="Gene3D" id="3.30.160.60">
    <property type="entry name" value="Classic Zinc Finger"/>
    <property type="match status" value="1"/>
</dbReference>
<keyword evidence="1" id="KW-0862">Zinc</keyword>
<dbReference type="InterPro" id="IPR047153">
    <property type="entry name" value="TRIM45/56/19-like"/>
</dbReference>
<keyword evidence="1" id="KW-0863">Zinc-finger</keyword>
<evidence type="ECO:0000256" key="1">
    <source>
        <dbReference type="PROSITE-ProRule" id="PRU00024"/>
    </source>
</evidence>
<dbReference type="PROSITE" id="PS50119">
    <property type="entry name" value="ZF_BBOX"/>
    <property type="match status" value="1"/>
</dbReference>
<evidence type="ECO:0000259" key="2">
    <source>
        <dbReference type="PROSITE" id="PS50119"/>
    </source>
</evidence>
<keyword evidence="1" id="KW-0479">Metal-binding</keyword>
<organism evidence="3 4">
    <name type="scientific">Crassostrea virginica</name>
    <name type="common">Eastern oyster</name>
    <dbReference type="NCBI Taxonomy" id="6565"/>
    <lineage>
        <taxon>Eukaryota</taxon>
        <taxon>Metazoa</taxon>
        <taxon>Spiralia</taxon>
        <taxon>Lophotrochozoa</taxon>
        <taxon>Mollusca</taxon>
        <taxon>Bivalvia</taxon>
        <taxon>Autobranchia</taxon>
        <taxon>Pteriomorphia</taxon>
        <taxon>Ostreida</taxon>
        <taxon>Ostreoidea</taxon>
        <taxon>Ostreidae</taxon>
        <taxon>Crassostrea</taxon>
    </lineage>
</organism>
<reference evidence="4" key="1">
    <citation type="submission" date="2025-08" db="UniProtKB">
        <authorList>
            <consortium name="RefSeq"/>
        </authorList>
    </citation>
    <scope>IDENTIFICATION</scope>
    <source>
        <tissue evidence="4">Whole sample</tissue>
    </source>
</reference>
<dbReference type="Gene3D" id="2.120.10.30">
    <property type="entry name" value="TolB, C-terminal domain"/>
    <property type="match status" value="1"/>
</dbReference>
<dbReference type="RefSeq" id="XP_022335822.1">
    <property type="nucleotide sequence ID" value="XM_022480114.1"/>
</dbReference>
<evidence type="ECO:0000313" key="3">
    <source>
        <dbReference type="Proteomes" id="UP000694844"/>
    </source>
</evidence>
<accession>A0A8B8E5F9</accession>
<dbReference type="Proteomes" id="UP000694844">
    <property type="component" value="Chromosome 5"/>
</dbReference>
<dbReference type="InterPro" id="IPR000315">
    <property type="entry name" value="Znf_B-box"/>
</dbReference>
<sequence>MSYEYQLLPVTYRNVSLMENLEFKDDVLTAVEECPPGATRLKCEPCNNDSLEVVDALYFCKNCLEGLCETCAKYHRNMKALRNHVVIELGETTSSMALQPLPSTSFGSALGNKCNIHPHKDLDFFCVDHQSTCCVMCIALGHRKCETVKSVDQVNIASDVGLSTNSLLQRADRCSNHAQSVLATKERGLQHLLDQKNKAATRVASMIRDTKTVLDTLESNIQQDIETADQQQRMQIQRKVETYKGIVDQINDAKNKLELSLKFRTKLNVLQQVPKLENLCRKYEHELQESKDADNDVIFGWSPDAILENLARIQDNIGKMRLVPVQKSEIPFHPSRKIYWDKRIIKKSEFNAKTSADKSSCLFTGAGFTNRGEIVLADHSNRKIKLFTRTGTLRHQLRCEDQPWDICVIDDDNVLVSFPAKQKVQVFRVRDKIIPIRNIAVEGNCHGVSHSSGRLVVTFSDDYKSCIGSVKYMDLQGRVTRNINTNSTHKFVFEWPHFVHFDGDRNCVYVTDESNGSVVKIMQSGAIQWICREAIIKSPTGIDVDNEGNIFVCAFHARTLIQLTRDGQVAKEMMTDVENPLKIAFDKLKNNFILTNGFSASQNFIGIYQCI</sequence>
<dbReference type="CDD" id="cd19757">
    <property type="entry name" value="Bbox1"/>
    <property type="match status" value="1"/>
</dbReference>
<protein>
    <submittedName>
        <fullName evidence="4">Uncharacterized protein LOC111132316</fullName>
    </submittedName>
</protein>
<dbReference type="OrthoDB" id="6081500at2759"/>
<dbReference type="AlphaFoldDB" id="A0A8B8E5F9"/>
<dbReference type="SUPFAM" id="SSF57845">
    <property type="entry name" value="B-box zinc-binding domain"/>
    <property type="match status" value="1"/>
</dbReference>
<name>A0A8B8E5F9_CRAVI</name>
<keyword evidence="3" id="KW-1185">Reference proteome</keyword>
<gene>
    <name evidence="4" type="primary">LOC111132316</name>
</gene>
<dbReference type="GeneID" id="111132316"/>
<dbReference type="GO" id="GO:0008270">
    <property type="term" value="F:zinc ion binding"/>
    <property type="evidence" value="ECO:0007669"/>
    <property type="project" value="UniProtKB-KW"/>
</dbReference>
<proteinExistence type="predicted"/>
<dbReference type="Gene3D" id="4.10.830.40">
    <property type="match status" value="1"/>
</dbReference>
<dbReference type="PANTHER" id="PTHR25462:SF296">
    <property type="entry name" value="MEIOTIC P26, ISOFORM F"/>
    <property type="match status" value="1"/>
</dbReference>
<dbReference type="SUPFAM" id="SSF63829">
    <property type="entry name" value="Calcium-dependent phosphotriesterase"/>
    <property type="match status" value="1"/>
</dbReference>
<dbReference type="InterPro" id="IPR011042">
    <property type="entry name" value="6-blade_b-propeller_TolB-like"/>
</dbReference>
<dbReference type="KEGG" id="cvn:111132316"/>
<feature type="domain" description="B box-type" evidence="2">
    <location>
        <begin position="38"/>
        <end position="89"/>
    </location>
</feature>
<dbReference type="PANTHER" id="PTHR25462">
    <property type="entry name" value="BONUS, ISOFORM C-RELATED"/>
    <property type="match status" value="1"/>
</dbReference>
<evidence type="ECO:0000313" key="4">
    <source>
        <dbReference type="RefSeq" id="XP_022335822.1"/>
    </source>
</evidence>